<dbReference type="GO" id="GO:0016279">
    <property type="term" value="F:protein-lysine N-methyltransferase activity"/>
    <property type="evidence" value="ECO:0007669"/>
    <property type="project" value="UniProtKB-UniRule"/>
</dbReference>
<evidence type="ECO:0000313" key="6">
    <source>
        <dbReference type="EMBL" id="RMY52509.1"/>
    </source>
</evidence>
<comment type="caution">
    <text evidence="6">The sequence shown here is derived from an EMBL/GenBank/DDBJ whole genome shotgun (WGS) entry which is preliminary data.</text>
</comment>
<protein>
    <recommendedName>
        <fullName evidence="5">Protein-lysine N-methyltransferase EFM5</fullName>
        <ecNumber evidence="5">2.1.1.-</ecNumber>
    </recommendedName>
    <alternativeName>
        <fullName evidence="5">Elongation factor methyltransferase 5</fullName>
    </alternativeName>
</protein>
<dbReference type="GO" id="GO:0003676">
    <property type="term" value="F:nucleic acid binding"/>
    <property type="evidence" value="ECO:0007669"/>
    <property type="project" value="InterPro"/>
</dbReference>
<dbReference type="InterPro" id="IPR002052">
    <property type="entry name" value="DNA_methylase_N6_adenine_CS"/>
</dbReference>
<comment type="subcellular location">
    <subcellularLocation>
        <location evidence="1 5">Cytoplasm</location>
    </subcellularLocation>
</comment>
<comment type="similarity">
    <text evidence="5">Belongs to the class I-like SAM-binding methyltransferase superfamily. EFM5 family.</text>
</comment>
<dbReference type="Pfam" id="PF10237">
    <property type="entry name" value="N6-adenineMlase"/>
    <property type="match status" value="1"/>
</dbReference>
<dbReference type="AlphaFoldDB" id="A0A3M7CKG5"/>
<evidence type="ECO:0000256" key="4">
    <source>
        <dbReference type="ARBA" id="ARBA00022679"/>
    </source>
</evidence>
<evidence type="ECO:0000256" key="1">
    <source>
        <dbReference type="ARBA" id="ARBA00004496"/>
    </source>
</evidence>
<dbReference type="VEuPathDB" id="FungiDB:BTJ68_14955"/>
<accession>A0A3M7CKG5</accession>
<dbReference type="InterPro" id="IPR019369">
    <property type="entry name" value="Efm5/EEF1AKMT1"/>
</dbReference>
<organism evidence="6 7">
    <name type="scientific">Hortaea werneckii</name>
    <name type="common">Black yeast</name>
    <name type="synonym">Cladosporium werneckii</name>
    <dbReference type="NCBI Taxonomy" id="91943"/>
    <lineage>
        <taxon>Eukaryota</taxon>
        <taxon>Fungi</taxon>
        <taxon>Dikarya</taxon>
        <taxon>Ascomycota</taxon>
        <taxon>Pezizomycotina</taxon>
        <taxon>Dothideomycetes</taxon>
        <taxon>Dothideomycetidae</taxon>
        <taxon>Mycosphaerellales</taxon>
        <taxon>Teratosphaeriaceae</taxon>
        <taxon>Hortaea</taxon>
    </lineage>
</organism>
<sequence>MFRDLRKSTSMDTYDDLSLPADTLQLLADFAAEQDANVKAFEDLKLETAEDTEKAAADGKLTMDVFTEDWNASQFWYTDATAKVYAEQLLDGATSDSSIAIVSTPSVYVALRNVLHERGNDIKPRLCLLEYDKRFEVFGSDFVPYDFQHPLRLPSELKGRFDRIICDPPFLSDDCQTKIAMTIRYLAQSWSATPIDEVMGDSGLRFIAGTGAVTASLNKKLYSRINLQATDFEPEHRNGLSNEWRCYANFECGAWKWE</sequence>
<name>A0A3M7CKG5_HORWE</name>
<comment type="function">
    <text evidence="5">S-adenosyl-L-methionine-dependent protein-lysine N-methyltransferase that trimethylates elongation factor 1-alpha at 'Lys-79'.</text>
</comment>
<evidence type="ECO:0000256" key="3">
    <source>
        <dbReference type="ARBA" id="ARBA00022603"/>
    </source>
</evidence>
<dbReference type="GO" id="GO:0005737">
    <property type="term" value="C:cytoplasm"/>
    <property type="evidence" value="ECO:0007669"/>
    <property type="project" value="UniProtKB-SubCell"/>
</dbReference>
<keyword evidence="3 5" id="KW-0489">Methyltransferase</keyword>
<dbReference type="PROSITE" id="PS00092">
    <property type="entry name" value="N6_MTASE"/>
    <property type="match status" value="1"/>
</dbReference>
<dbReference type="HAMAP" id="MF_03187">
    <property type="entry name" value="Methyltr_EFM5"/>
    <property type="match status" value="1"/>
</dbReference>
<keyword evidence="4 5" id="KW-0808">Transferase</keyword>
<gene>
    <name evidence="5" type="primary">EFM5</name>
    <name evidence="6" type="ORF">D0863_14239</name>
</gene>
<dbReference type="EMBL" id="QWIP01000898">
    <property type="protein sequence ID" value="RMY52509.1"/>
    <property type="molecule type" value="Genomic_DNA"/>
</dbReference>
<reference evidence="6 7" key="1">
    <citation type="journal article" date="2018" name="BMC Genomics">
        <title>Genomic evidence for intraspecific hybridization in a clonal and extremely halotolerant yeast.</title>
        <authorList>
            <person name="Gostincar C."/>
            <person name="Stajich J.E."/>
            <person name="Zupancic J."/>
            <person name="Zalar P."/>
            <person name="Gunde-Cimerman N."/>
        </authorList>
    </citation>
    <scope>NUCLEOTIDE SEQUENCE [LARGE SCALE GENOMIC DNA]</scope>
    <source>
        <strain evidence="6 7">EXF-2682</strain>
    </source>
</reference>
<dbReference type="EC" id="2.1.1.-" evidence="5"/>
<dbReference type="OrthoDB" id="206354at2759"/>
<evidence type="ECO:0000256" key="2">
    <source>
        <dbReference type="ARBA" id="ARBA00022490"/>
    </source>
</evidence>
<dbReference type="Proteomes" id="UP000269276">
    <property type="component" value="Unassembled WGS sequence"/>
</dbReference>
<dbReference type="PANTHER" id="PTHR13200:SF0">
    <property type="entry name" value="EEF1A LYSINE METHYLTRANSFERASE 1"/>
    <property type="match status" value="1"/>
</dbReference>
<evidence type="ECO:0000313" key="7">
    <source>
        <dbReference type="Proteomes" id="UP000269276"/>
    </source>
</evidence>
<dbReference type="GO" id="GO:0032259">
    <property type="term" value="P:methylation"/>
    <property type="evidence" value="ECO:0007669"/>
    <property type="project" value="UniProtKB-KW"/>
</dbReference>
<proteinExistence type="inferred from homology"/>
<keyword evidence="2 5" id="KW-0963">Cytoplasm</keyword>
<evidence type="ECO:0000256" key="5">
    <source>
        <dbReference type="HAMAP-Rule" id="MF_03187"/>
    </source>
</evidence>
<dbReference type="InterPro" id="IPR041370">
    <property type="entry name" value="Mlase_EEF1AKMT1/ZCCHC4"/>
</dbReference>
<dbReference type="PANTHER" id="PTHR13200">
    <property type="entry name" value="EEF1A LYSINE METHYLTRANSFERASE 1"/>
    <property type="match status" value="1"/>
</dbReference>